<proteinExistence type="predicted"/>
<name>A0A348B0N9_9CREN</name>
<dbReference type="Proteomes" id="UP000276741">
    <property type="component" value="Chromosome"/>
</dbReference>
<dbReference type="InterPro" id="IPR029057">
    <property type="entry name" value="PRTase-like"/>
</dbReference>
<dbReference type="SUPFAM" id="SSF56235">
    <property type="entry name" value="N-terminal nucleophile aminohydrolases (Ntn hydrolases)"/>
    <property type="match status" value="1"/>
</dbReference>
<evidence type="ECO:0000256" key="1">
    <source>
        <dbReference type="ARBA" id="ARBA00022679"/>
    </source>
</evidence>
<organism evidence="4 6">
    <name type="scientific">Sulfodiicoccus acidiphilus</name>
    <dbReference type="NCBI Taxonomy" id="1670455"/>
    <lineage>
        <taxon>Archaea</taxon>
        <taxon>Thermoproteota</taxon>
        <taxon>Thermoprotei</taxon>
        <taxon>Sulfolobales</taxon>
        <taxon>Sulfolobaceae</taxon>
        <taxon>Sulfodiicoccus</taxon>
    </lineage>
</organism>
<reference evidence="5" key="1">
    <citation type="journal article" date="2014" name="Int. J. Syst. Evol. Microbiol.">
        <title>Complete genome sequence of Corynebacterium casei LMG S-19264T (=DSM 44701T), isolated from a smear-ripened cheese.</title>
        <authorList>
            <consortium name="US DOE Joint Genome Institute (JGI-PGF)"/>
            <person name="Walter F."/>
            <person name="Albersmeier A."/>
            <person name="Kalinowski J."/>
            <person name="Ruckert C."/>
        </authorList>
    </citation>
    <scope>NUCLEOTIDE SEQUENCE</scope>
    <source>
        <strain evidence="5">JCM 31740</strain>
    </source>
</reference>
<dbReference type="GeneID" id="38665622"/>
<keyword evidence="6" id="KW-1185">Reference proteome</keyword>
<dbReference type="GO" id="GO:0016757">
    <property type="term" value="F:glycosyltransferase activity"/>
    <property type="evidence" value="ECO:0007669"/>
    <property type="project" value="UniProtKB-KW"/>
</dbReference>
<dbReference type="EMBL" id="AP018553">
    <property type="protein sequence ID" value="BBD71741.1"/>
    <property type="molecule type" value="Genomic_DNA"/>
</dbReference>
<keyword evidence="1 4" id="KW-0808">Transferase</keyword>
<dbReference type="Gene3D" id="3.40.50.2020">
    <property type="match status" value="1"/>
</dbReference>
<keyword evidence="4" id="KW-0328">Glycosyltransferase</keyword>
<dbReference type="OrthoDB" id="5976at2157"/>
<dbReference type="InterPro" id="IPR017932">
    <property type="entry name" value="GATase_2_dom"/>
</dbReference>
<dbReference type="EMBL" id="BMQS01000001">
    <property type="protein sequence ID" value="GGT86213.1"/>
    <property type="molecule type" value="Genomic_DNA"/>
</dbReference>
<dbReference type="KEGG" id="sacd:HS1genome_0130"/>
<keyword evidence="2" id="KW-0315">Glutamine amidotransferase</keyword>
<dbReference type="InterPro" id="IPR029055">
    <property type="entry name" value="Ntn_hydrolases_N"/>
</dbReference>
<evidence type="ECO:0000259" key="3">
    <source>
        <dbReference type="PROSITE" id="PS51278"/>
    </source>
</evidence>
<dbReference type="RefSeq" id="WP_126449071.1">
    <property type="nucleotide sequence ID" value="NZ_AP018553.1"/>
</dbReference>
<evidence type="ECO:0000313" key="4">
    <source>
        <dbReference type="EMBL" id="BBD71741.1"/>
    </source>
</evidence>
<protein>
    <submittedName>
        <fullName evidence="4">Amidophosphoribosyltransferase</fullName>
    </submittedName>
</protein>
<dbReference type="AlphaFoldDB" id="A0A348B0N9"/>
<sequence>MSGIVGLLAFSDTWNVVKFTYYGLIALQNRGRGVAGLALVNDDLQQIIGTKGEASELEVEGARGWASIGYVGRDRKYPLQLGSQVIVVDGIASDDELIRALEDPTQPLKFSFISLTKNGTLTVRRDSFGLKPLYLGSFGFDVVMVASEPSAIWAVGGELRRELDPGELLVIDRMGLSMRPSKREKRRTCSLEYIYMSRLDSVLSDVPIYQARVKLGELLAKDYPINADVVVGVPETGIPVAIGYSRASGISFELGFVKMGSYVRTMGIDDPFMRLVGAQLKLNPIKSVFDDRRVILIDDSMVTGNTLRNTVQVVRRAGAKEVHVLLASPKLVRSCPYGVDVPDSRFLVNEGDVYKRIGADSLRWITIESMYRALGTRELCTLCMGGQGLGDEK</sequence>
<reference evidence="5" key="4">
    <citation type="submission" date="2020-09" db="EMBL/GenBank/DDBJ databases">
        <authorList>
            <person name="Sun Q."/>
            <person name="Ohkuma M."/>
        </authorList>
    </citation>
    <scope>NUCLEOTIDE SEQUENCE</scope>
    <source>
        <strain evidence="5">JCM 31740</strain>
    </source>
</reference>
<gene>
    <name evidence="5" type="ORF">GCM10007116_00170</name>
    <name evidence="4" type="ORF">HS1genome_0130</name>
</gene>
<accession>A0A348B0N9</accession>
<dbReference type="PANTHER" id="PTHR11907">
    <property type="entry name" value="AMIDOPHOSPHORIBOSYLTRANSFERASE"/>
    <property type="match status" value="1"/>
</dbReference>
<dbReference type="Pfam" id="PF00156">
    <property type="entry name" value="Pribosyltran"/>
    <property type="match status" value="1"/>
</dbReference>
<dbReference type="PROSITE" id="PS51278">
    <property type="entry name" value="GATASE_TYPE_2"/>
    <property type="match status" value="1"/>
</dbReference>
<feature type="domain" description="Glutamine amidotransferase type-2" evidence="3">
    <location>
        <begin position="2"/>
        <end position="174"/>
    </location>
</feature>
<dbReference type="InterPro" id="IPR000836">
    <property type="entry name" value="PRTase_dom"/>
</dbReference>
<dbReference type="Proteomes" id="UP000616143">
    <property type="component" value="Unassembled WGS sequence"/>
</dbReference>
<reference evidence="6" key="2">
    <citation type="submission" date="2018-04" db="EMBL/GenBank/DDBJ databases">
        <title>Complete genome sequence of Sulfodiicoccus acidiphilus strain HS-1.</title>
        <authorList>
            <person name="Sakai H.D."/>
            <person name="Kurosawa N."/>
        </authorList>
    </citation>
    <scope>NUCLEOTIDE SEQUENCE [LARGE SCALE GENOMIC DNA]</scope>
    <source>
        <strain evidence="6">HS-1</strain>
    </source>
</reference>
<evidence type="ECO:0000313" key="6">
    <source>
        <dbReference type="Proteomes" id="UP000276741"/>
    </source>
</evidence>
<evidence type="ECO:0000256" key="2">
    <source>
        <dbReference type="ARBA" id="ARBA00022962"/>
    </source>
</evidence>
<dbReference type="SUPFAM" id="SSF53271">
    <property type="entry name" value="PRTase-like"/>
    <property type="match status" value="1"/>
</dbReference>
<dbReference type="Gene3D" id="3.60.20.10">
    <property type="entry name" value="Glutamine Phosphoribosylpyrophosphate, subunit 1, domain 1"/>
    <property type="match status" value="1"/>
</dbReference>
<evidence type="ECO:0000313" key="5">
    <source>
        <dbReference type="EMBL" id="GGT86213.1"/>
    </source>
</evidence>
<dbReference type="CDD" id="cd06223">
    <property type="entry name" value="PRTases_typeI"/>
    <property type="match status" value="1"/>
</dbReference>
<reference evidence="4" key="3">
    <citation type="journal article" date="2019" name="BMC Res. Notes">
        <title>Complete genome sequence of the Sulfodiicoccus acidiphilus strain HS-1T, the first crenarchaeon that lacks polB3, isolated from an acidic hot spring in Ohwaku-dani, Hakone, Japan.</title>
        <authorList>
            <person name="Sakai H.D."/>
            <person name="Kurosawa N."/>
        </authorList>
    </citation>
    <scope>NUCLEOTIDE SEQUENCE</scope>
    <source>
        <strain evidence="4">HS-1</strain>
    </source>
</reference>